<evidence type="ECO:0000313" key="8">
    <source>
        <dbReference type="Proteomes" id="UP001145069"/>
    </source>
</evidence>
<dbReference type="PANTHER" id="PTHR35791:SF1">
    <property type="entry name" value="UPF0754 MEMBRANE PROTEIN YHEB"/>
    <property type="match status" value="1"/>
</dbReference>
<gene>
    <name evidence="7" type="ORF">NC799_10205</name>
</gene>
<dbReference type="GO" id="GO:0012505">
    <property type="term" value="C:endomembrane system"/>
    <property type="evidence" value="ECO:0007669"/>
    <property type="project" value="UniProtKB-SubCell"/>
</dbReference>
<feature type="transmembrane region" description="Helical" evidence="6">
    <location>
        <begin position="6"/>
        <end position="30"/>
    </location>
</feature>
<dbReference type="AlphaFoldDB" id="A0A9X3WHS7"/>
<accession>A0A9X3WHS7</accession>
<proteinExistence type="inferred from homology"/>
<evidence type="ECO:0000256" key="4">
    <source>
        <dbReference type="ARBA" id="ARBA00022989"/>
    </source>
</evidence>
<evidence type="ECO:0000256" key="3">
    <source>
        <dbReference type="ARBA" id="ARBA00022692"/>
    </source>
</evidence>
<dbReference type="PANTHER" id="PTHR35791">
    <property type="entry name" value="UPF0754 MEMBRANE PROTEIN YHEB"/>
    <property type="match status" value="1"/>
</dbReference>
<reference evidence="7" key="1">
    <citation type="submission" date="2022-06" db="EMBL/GenBank/DDBJ databases">
        <title>Aquibacillus sp. a new bacterium isolated from soil saline samples.</title>
        <authorList>
            <person name="Galisteo C."/>
            <person name="De La Haba R."/>
            <person name="Sanchez-Porro C."/>
            <person name="Ventosa A."/>
        </authorList>
    </citation>
    <scope>NUCLEOTIDE SEQUENCE</scope>
    <source>
        <strain evidence="7">3ASR75-54</strain>
    </source>
</reference>
<dbReference type="Pfam" id="PF04286">
    <property type="entry name" value="DUF445"/>
    <property type="match status" value="1"/>
</dbReference>
<keyword evidence="4 6" id="KW-1133">Transmembrane helix</keyword>
<organism evidence="7 8">
    <name type="scientific">Aquibacillus salsiterrae</name>
    <dbReference type="NCBI Taxonomy" id="2950439"/>
    <lineage>
        <taxon>Bacteria</taxon>
        <taxon>Bacillati</taxon>
        <taxon>Bacillota</taxon>
        <taxon>Bacilli</taxon>
        <taxon>Bacillales</taxon>
        <taxon>Bacillaceae</taxon>
        <taxon>Aquibacillus</taxon>
    </lineage>
</organism>
<evidence type="ECO:0000256" key="1">
    <source>
        <dbReference type="ARBA" id="ARBA00004308"/>
    </source>
</evidence>
<keyword evidence="5 6" id="KW-0472">Membrane</keyword>
<comment type="caution">
    <text evidence="7">The sequence shown here is derived from an EMBL/GenBank/DDBJ whole genome shotgun (WGS) entry which is preliminary data.</text>
</comment>
<keyword evidence="3 6" id="KW-0812">Transmembrane</keyword>
<evidence type="ECO:0000256" key="5">
    <source>
        <dbReference type="ARBA" id="ARBA00023136"/>
    </source>
</evidence>
<comment type="similarity">
    <text evidence="2">Belongs to the UPF0754 family.</text>
</comment>
<comment type="subcellular location">
    <subcellularLocation>
        <location evidence="1">Endomembrane system</location>
    </subcellularLocation>
</comment>
<dbReference type="Proteomes" id="UP001145069">
    <property type="component" value="Unassembled WGS sequence"/>
</dbReference>
<evidence type="ECO:0000256" key="6">
    <source>
        <dbReference type="SAM" id="Phobius"/>
    </source>
</evidence>
<dbReference type="EMBL" id="JAMQKC010000007">
    <property type="protein sequence ID" value="MDC3417286.1"/>
    <property type="molecule type" value="Genomic_DNA"/>
</dbReference>
<dbReference type="RefSeq" id="WP_272446353.1">
    <property type="nucleotide sequence ID" value="NZ_JAMQKC010000007.1"/>
</dbReference>
<name>A0A9X3WHS7_9BACI</name>
<evidence type="ECO:0000313" key="7">
    <source>
        <dbReference type="EMBL" id="MDC3417286.1"/>
    </source>
</evidence>
<sequence length="378" mass="42516">MATFFLIVLMVIIGAVIGGVTNSLAIKMLFRPYQPKYIGKWRLPFTPGLIPKRRDELAKQLGKTVVDHLLTAEGLQNKLQQSQFQEQVIQWSQDELSRFMNKKQTTREFLASVGIYLKEEEVKNSLFRTTKQLISLAINQNSTVSVRNFVKDIDRNKTDDTIDKIAAYLQRKISDFLASDQAGKQIGILVESYLDGKGFFGNMIASFLGNEGIAEKVQPLLVSYCHSEEAKDLLKVALSREWENLLDKDIGELRDSFEKVEVDHLIAQIVSYSLPVDQLLGKTVDQWMLPIRDKVLYHVLPVIVTQLLTAVSARMSSLLDKLDLEQIVENEVGAFPIARVEELVLNISKKEFKMITYLGALLGGGIGLFQGILVVLIG</sequence>
<protein>
    <submittedName>
        <fullName evidence="7">DUF445 family protein</fullName>
    </submittedName>
</protein>
<dbReference type="InterPro" id="IPR007383">
    <property type="entry name" value="DUF445"/>
</dbReference>
<evidence type="ECO:0000256" key="2">
    <source>
        <dbReference type="ARBA" id="ARBA00008053"/>
    </source>
</evidence>
<feature type="transmembrane region" description="Helical" evidence="6">
    <location>
        <begin position="354"/>
        <end position="377"/>
    </location>
</feature>
<keyword evidence="8" id="KW-1185">Reference proteome</keyword>